<sequence length="190" mass="21915">MAVLAELQQDIEQQHLNLDDFLAHLRHKFDELVNCFQQTNPEDVLLWFLSISPKDTIKVSQENAIAQIIHWQSEFRYGIVDDDHPRLFSAISAMTLHLLTRYPLDAELTHGCLVTSLEIMALEGIDVLSINSYLKLLLPVIKSRLLRLMPETAETLTDILQRSITHYALLDSERLTQENKEILTKLIKEN</sequence>
<protein>
    <submittedName>
        <fullName evidence="1">Uncharacterized protein</fullName>
    </submittedName>
</protein>
<proteinExistence type="predicted"/>
<dbReference type="AlphaFoldDB" id="A0A6F8PQV6"/>
<dbReference type="EMBL" id="AP021888">
    <property type="protein sequence ID" value="BBP44512.1"/>
    <property type="molecule type" value="Genomic_DNA"/>
</dbReference>
<dbReference type="KEGG" id="tzo:THMIRHAT_22580"/>
<name>A0A6F8PQV6_9GAMM</name>
<evidence type="ECO:0000313" key="1">
    <source>
        <dbReference type="EMBL" id="BBP44512.1"/>
    </source>
</evidence>
<evidence type="ECO:0000313" key="2">
    <source>
        <dbReference type="Proteomes" id="UP000501466"/>
    </source>
</evidence>
<dbReference type="Proteomes" id="UP000501466">
    <property type="component" value="Chromosome"/>
</dbReference>
<keyword evidence="2" id="KW-1185">Reference proteome</keyword>
<gene>
    <name evidence="1" type="ORF">THMIRHAT_22580</name>
</gene>
<organism evidence="1 2">
    <name type="scientific">Thiosulfativibrio zosterae</name>
    <dbReference type="NCBI Taxonomy" id="2675053"/>
    <lineage>
        <taxon>Bacteria</taxon>
        <taxon>Pseudomonadati</taxon>
        <taxon>Pseudomonadota</taxon>
        <taxon>Gammaproteobacteria</taxon>
        <taxon>Thiotrichales</taxon>
        <taxon>Piscirickettsiaceae</taxon>
        <taxon>Thiosulfativibrio</taxon>
    </lineage>
</organism>
<accession>A0A6F8PQV6</accession>
<dbReference type="RefSeq" id="WP_173292225.1">
    <property type="nucleotide sequence ID" value="NZ_AP021888.1"/>
</dbReference>
<reference evidence="2" key="1">
    <citation type="submission" date="2019-11" db="EMBL/GenBank/DDBJ databases">
        <title>Isolation and characterization of two novel species in the genus Thiomicrorhabdus.</title>
        <authorList>
            <person name="Mochizuki J."/>
            <person name="Kojima H."/>
            <person name="Fukui M."/>
        </authorList>
    </citation>
    <scope>NUCLEOTIDE SEQUENCE [LARGE SCALE GENOMIC DNA]</scope>
    <source>
        <strain evidence="2">AkT22</strain>
    </source>
</reference>